<dbReference type="SUPFAM" id="SSF56672">
    <property type="entry name" value="DNA/RNA polymerases"/>
    <property type="match status" value="1"/>
</dbReference>
<evidence type="ECO:0000256" key="1">
    <source>
        <dbReference type="ARBA" id="ARBA00022695"/>
    </source>
</evidence>
<keyword evidence="3" id="KW-0378">Hydrolase</keyword>
<keyword evidence="10" id="KW-1185">Reference proteome</keyword>
<dbReference type="GO" id="GO:0004519">
    <property type="term" value="F:endonuclease activity"/>
    <property type="evidence" value="ECO:0007669"/>
    <property type="project" value="UniProtKB-KW"/>
</dbReference>
<dbReference type="GO" id="GO:0003964">
    <property type="term" value="F:RNA-directed DNA polymerase activity"/>
    <property type="evidence" value="ECO:0007669"/>
    <property type="project" value="UniProtKB-KW"/>
</dbReference>
<sequence length="354" mass="40394">MVTKSSQNNNKPMFPVEDIHKLLKKMDKKVSDDVAVFTAAPLECLAAEIVEKAAVLCRQQEKEFFWLMFLILSFISYNKLTDCKRLRQLLLCSLPVFSPVSSCVFSSCVLRYGLALRHLDIDKMFLLLPIPYDLRKKQNFYWNKECEQAFLKIKDEISSDRVLVPFHPELPFTLATDASPVGVAAVLLHIIDNVEKTVAFAYCSLAEAERNYSQLDREALAIIFGVSHFINYFYDRHFVLITDNQPLSRIFHPKTGFPKMTMARLLRYSSSLAGFDYTGKFRKGLENQNVDCLSRAPVNQNCISADISINDEVHQVCASAVFEISSENLTRTRNRKRSGVGTDQTRTFIKSSKQ</sequence>
<dbReference type="CDD" id="cd09274">
    <property type="entry name" value="RNase_HI_RT_Ty3"/>
    <property type="match status" value="1"/>
</dbReference>
<comment type="caution">
    <text evidence="8">The sequence shown here is derived from an EMBL/GenBank/DDBJ whole genome shotgun (WGS) entry which is preliminary data.</text>
</comment>
<feature type="domain" description="Reverse transcriptase/retrotransposon-derived protein RNase H-like" evidence="7">
    <location>
        <begin position="142"/>
        <end position="239"/>
    </location>
</feature>
<proteinExistence type="predicted"/>
<evidence type="ECO:0000256" key="3">
    <source>
        <dbReference type="ARBA" id="ARBA00022759"/>
    </source>
</evidence>
<dbReference type="InterPro" id="IPR041577">
    <property type="entry name" value="RT_RNaseH_2"/>
</dbReference>
<dbReference type="GO" id="GO:0046982">
    <property type="term" value="F:protein heterodimerization activity"/>
    <property type="evidence" value="ECO:0007669"/>
    <property type="project" value="InterPro"/>
</dbReference>
<keyword evidence="1" id="KW-0808">Transferase</keyword>
<accession>A0A4Y2PK95</accession>
<dbReference type="InterPro" id="IPR050951">
    <property type="entry name" value="Retrovirus_Pol_polyprotein"/>
</dbReference>
<evidence type="ECO:0000256" key="6">
    <source>
        <dbReference type="SAM" id="MobiDB-lite"/>
    </source>
</evidence>
<evidence type="ECO:0000259" key="7">
    <source>
        <dbReference type="Pfam" id="PF17919"/>
    </source>
</evidence>
<dbReference type="Pfam" id="PF17919">
    <property type="entry name" value="RT_RNaseH_2"/>
    <property type="match status" value="1"/>
</dbReference>
<feature type="region of interest" description="Disordered" evidence="6">
    <location>
        <begin position="332"/>
        <end position="354"/>
    </location>
</feature>
<evidence type="ECO:0000256" key="2">
    <source>
        <dbReference type="ARBA" id="ARBA00022722"/>
    </source>
</evidence>
<keyword evidence="5" id="KW-0511">Multifunctional enzyme</keyword>
<organism evidence="8 10">
    <name type="scientific">Araneus ventricosus</name>
    <name type="common">Orbweaver spider</name>
    <name type="synonym">Epeira ventricosa</name>
    <dbReference type="NCBI Taxonomy" id="182803"/>
    <lineage>
        <taxon>Eukaryota</taxon>
        <taxon>Metazoa</taxon>
        <taxon>Ecdysozoa</taxon>
        <taxon>Arthropoda</taxon>
        <taxon>Chelicerata</taxon>
        <taxon>Arachnida</taxon>
        <taxon>Araneae</taxon>
        <taxon>Araneomorphae</taxon>
        <taxon>Entelegynae</taxon>
        <taxon>Araneoidea</taxon>
        <taxon>Araneidae</taxon>
        <taxon>Araneus</taxon>
    </lineage>
</organism>
<feature type="compositionally biased region" description="Polar residues" evidence="6">
    <location>
        <begin position="341"/>
        <end position="354"/>
    </location>
</feature>
<dbReference type="InterPro" id="IPR009072">
    <property type="entry name" value="Histone-fold"/>
</dbReference>
<evidence type="ECO:0000313" key="10">
    <source>
        <dbReference type="Proteomes" id="UP000499080"/>
    </source>
</evidence>
<name>A0A4Y2PK95_ARAVE</name>
<dbReference type="Gene3D" id="1.10.20.10">
    <property type="entry name" value="Histone, subunit A"/>
    <property type="match status" value="1"/>
</dbReference>
<keyword evidence="2" id="KW-0540">Nuclease</keyword>
<dbReference type="SUPFAM" id="SSF47113">
    <property type="entry name" value="Histone-fold"/>
    <property type="match status" value="1"/>
</dbReference>
<evidence type="ECO:0000313" key="8">
    <source>
        <dbReference type="EMBL" id="GBN51744.1"/>
    </source>
</evidence>
<keyword evidence="3" id="KW-0255">Endonuclease</keyword>
<dbReference type="Proteomes" id="UP000499080">
    <property type="component" value="Unassembled WGS sequence"/>
</dbReference>
<gene>
    <name evidence="8" type="ORF">AVEN_147736_1</name>
    <name evidence="9" type="ORF">AVEN_191782_1</name>
</gene>
<dbReference type="AlphaFoldDB" id="A0A4Y2PK95"/>
<dbReference type="PANTHER" id="PTHR37984">
    <property type="entry name" value="PROTEIN CBG26694"/>
    <property type="match status" value="1"/>
</dbReference>
<dbReference type="InterPro" id="IPR043502">
    <property type="entry name" value="DNA/RNA_pol_sf"/>
</dbReference>
<dbReference type="PANTHER" id="PTHR37984:SF5">
    <property type="entry name" value="PROTEIN NYNRIN-LIKE"/>
    <property type="match status" value="1"/>
</dbReference>
<reference evidence="8 10" key="1">
    <citation type="journal article" date="2019" name="Sci. Rep.">
        <title>Orb-weaving spider Araneus ventricosus genome elucidates the spidroin gene catalogue.</title>
        <authorList>
            <person name="Kono N."/>
            <person name="Nakamura H."/>
            <person name="Ohtoshi R."/>
            <person name="Moran D.A.P."/>
            <person name="Shinohara A."/>
            <person name="Yoshida Y."/>
            <person name="Fujiwara M."/>
            <person name="Mori M."/>
            <person name="Tomita M."/>
            <person name="Arakawa K."/>
        </authorList>
    </citation>
    <scope>NUCLEOTIDE SEQUENCE [LARGE SCALE GENOMIC DNA]</scope>
</reference>
<evidence type="ECO:0000313" key="9">
    <source>
        <dbReference type="EMBL" id="GBN51761.1"/>
    </source>
</evidence>
<keyword evidence="4" id="KW-0695">RNA-directed DNA polymerase</keyword>
<dbReference type="FunFam" id="3.10.20.370:FF:000001">
    <property type="entry name" value="Retrovirus-related Pol polyprotein from transposon 17.6-like protein"/>
    <property type="match status" value="1"/>
</dbReference>
<protein>
    <recommendedName>
        <fullName evidence="7">Reverse transcriptase/retrotransposon-derived protein RNase H-like domain-containing protein</fullName>
    </recommendedName>
</protein>
<dbReference type="EMBL" id="BGPR01011527">
    <property type="protein sequence ID" value="GBN51744.1"/>
    <property type="molecule type" value="Genomic_DNA"/>
</dbReference>
<evidence type="ECO:0000256" key="4">
    <source>
        <dbReference type="ARBA" id="ARBA00022918"/>
    </source>
</evidence>
<dbReference type="OrthoDB" id="6435176at2759"/>
<dbReference type="EMBL" id="BGPR01011532">
    <property type="protein sequence ID" value="GBN51761.1"/>
    <property type="molecule type" value="Genomic_DNA"/>
</dbReference>
<keyword evidence="1" id="KW-0548">Nucleotidyltransferase</keyword>
<evidence type="ECO:0000256" key="5">
    <source>
        <dbReference type="ARBA" id="ARBA00023268"/>
    </source>
</evidence>